<evidence type="ECO:0000256" key="2">
    <source>
        <dbReference type="ARBA" id="ARBA00012180"/>
    </source>
</evidence>
<dbReference type="PANTHER" id="PTHR33064">
    <property type="entry name" value="POL PROTEIN"/>
    <property type="match status" value="1"/>
</dbReference>
<dbReference type="Gene3D" id="3.30.70.270">
    <property type="match status" value="1"/>
</dbReference>
<proteinExistence type="inferred from homology"/>
<dbReference type="InterPro" id="IPR043128">
    <property type="entry name" value="Rev_trsase/Diguanyl_cyclase"/>
</dbReference>
<dbReference type="AlphaFoldDB" id="A0A498LW56"/>
<dbReference type="CDD" id="cd01647">
    <property type="entry name" value="RT_LTR"/>
    <property type="match status" value="1"/>
</dbReference>
<dbReference type="PROSITE" id="PS50878">
    <property type="entry name" value="RT_POL"/>
    <property type="match status" value="1"/>
</dbReference>
<evidence type="ECO:0000256" key="1">
    <source>
        <dbReference type="ARBA" id="ARBA00010879"/>
    </source>
</evidence>
<comment type="caution">
    <text evidence="4">The sequence shown here is derived from an EMBL/GenBank/DDBJ whole genome shotgun (WGS) entry which is preliminary data.</text>
</comment>
<accession>A0A498LW56</accession>
<dbReference type="SUPFAM" id="SSF56672">
    <property type="entry name" value="DNA/RNA polymerases"/>
    <property type="match status" value="1"/>
</dbReference>
<organism evidence="4 5">
    <name type="scientific">Labeo rohita</name>
    <name type="common">Indian major carp</name>
    <name type="synonym">Cyprinus rohita</name>
    <dbReference type="NCBI Taxonomy" id="84645"/>
    <lineage>
        <taxon>Eukaryota</taxon>
        <taxon>Metazoa</taxon>
        <taxon>Chordata</taxon>
        <taxon>Craniata</taxon>
        <taxon>Vertebrata</taxon>
        <taxon>Euteleostomi</taxon>
        <taxon>Actinopterygii</taxon>
        <taxon>Neopterygii</taxon>
        <taxon>Teleostei</taxon>
        <taxon>Ostariophysi</taxon>
        <taxon>Cypriniformes</taxon>
        <taxon>Cyprinidae</taxon>
        <taxon>Labeoninae</taxon>
        <taxon>Labeonini</taxon>
        <taxon>Labeo</taxon>
    </lineage>
</organism>
<feature type="domain" description="Reverse transcriptase" evidence="3">
    <location>
        <begin position="1"/>
        <end position="104"/>
    </location>
</feature>
<dbReference type="FunFam" id="3.30.70.270:FF:000003">
    <property type="entry name" value="Transposon Ty3-G Gag-Pol polyprotein"/>
    <property type="match status" value="1"/>
</dbReference>
<evidence type="ECO:0000313" key="5">
    <source>
        <dbReference type="Proteomes" id="UP000290572"/>
    </source>
</evidence>
<dbReference type="Proteomes" id="UP000290572">
    <property type="component" value="Unassembled WGS sequence"/>
</dbReference>
<dbReference type="EMBL" id="QBIY01013154">
    <property type="protein sequence ID" value="RXN11054.1"/>
    <property type="molecule type" value="Genomic_DNA"/>
</dbReference>
<gene>
    <name evidence="4" type="ORF">ROHU_030257</name>
</gene>
<protein>
    <recommendedName>
        <fullName evidence="2">ribonuclease H</fullName>
        <ecNumber evidence="2">3.1.26.4</ecNumber>
    </recommendedName>
</protein>
<dbReference type="GO" id="GO:0004523">
    <property type="term" value="F:RNA-DNA hybrid ribonuclease activity"/>
    <property type="evidence" value="ECO:0007669"/>
    <property type="project" value="UniProtKB-EC"/>
</dbReference>
<dbReference type="PANTHER" id="PTHR33064:SF37">
    <property type="entry name" value="RIBONUCLEASE H"/>
    <property type="match status" value="1"/>
</dbReference>
<dbReference type="InterPro" id="IPR043502">
    <property type="entry name" value="DNA/RNA_pol_sf"/>
</dbReference>
<dbReference type="InterPro" id="IPR000477">
    <property type="entry name" value="RT_dom"/>
</dbReference>
<sequence>MAPEDNEKAAFICSLGFYQFERMPQGITGAPATLRRLMEKAVGDMNLPQVLVYLDDLIVFGRTLQEHESRLLKVLDHLKEPGLKISLDKCQFGQAKVKYVGHIVSAECITTDPKKVKGHHHLASASGP</sequence>
<comment type="similarity">
    <text evidence="1">Belongs to the beta type-B retroviral polymerase family. HERV class-II K(HML-2) pol subfamily.</text>
</comment>
<name>A0A498LW56_LABRO</name>
<evidence type="ECO:0000259" key="3">
    <source>
        <dbReference type="PROSITE" id="PS50878"/>
    </source>
</evidence>
<dbReference type="InterPro" id="IPR051320">
    <property type="entry name" value="Viral_Replic_Matur_Polypro"/>
</dbReference>
<dbReference type="STRING" id="84645.A0A498LW56"/>
<keyword evidence="5" id="KW-1185">Reference proteome</keyword>
<reference evidence="4 5" key="1">
    <citation type="submission" date="2018-03" db="EMBL/GenBank/DDBJ databases">
        <title>Draft genome sequence of Rohu Carp (Labeo rohita).</title>
        <authorList>
            <person name="Das P."/>
            <person name="Kushwaha B."/>
            <person name="Joshi C.G."/>
            <person name="Kumar D."/>
            <person name="Nagpure N.S."/>
            <person name="Sahoo L."/>
            <person name="Das S.P."/>
            <person name="Bit A."/>
            <person name="Patnaik S."/>
            <person name="Meher P.K."/>
            <person name="Jayasankar P."/>
            <person name="Koringa P.G."/>
            <person name="Patel N.V."/>
            <person name="Hinsu A.T."/>
            <person name="Kumar R."/>
            <person name="Pandey M."/>
            <person name="Agarwal S."/>
            <person name="Srivastava S."/>
            <person name="Singh M."/>
            <person name="Iquebal M.A."/>
            <person name="Jaiswal S."/>
            <person name="Angadi U.B."/>
            <person name="Kumar N."/>
            <person name="Raza M."/>
            <person name="Shah T.M."/>
            <person name="Rai A."/>
            <person name="Jena J.K."/>
        </authorList>
    </citation>
    <scope>NUCLEOTIDE SEQUENCE [LARGE SCALE GENOMIC DNA]</scope>
    <source>
        <strain evidence="4">DASCIFA01</strain>
        <tissue evidence="4">Testis</tissue>
    </source>
</reference>
<evidence type="ECO:0000313" key="4">
    <source>
        <dbReference type="EMBL" id="RXN11054.1"/>
    </source>
</evidence>
<dbReference type="Pfam" id="PF00078">
    <property type="entry name" value="RVT_1"/>
    <property type="match status" value="1"/>
</dbReference>
<dbReference type="EC" id="3.1.26.4" evidence="2"/>